<feature type="domain" description="Serine aminopeptidase S33" evidence="1">
    <location>
        <begin position="56"/>
        <end position="184"/>
    </location>
</feature>
<dbReference type="SUPFAM" id="SSF53474">
    <property type="entry name" value="alpha/beta-Hydrolases"/>
    <property type="match status" value="1"/>
</dbReference>
<gene>
    <name evidence="2" type="ORF">ACFQ0P_02660</name>
</gene>
<accession>A0ABW3AEJ4</accession>
<name>A0ABW3AEJ4_9MICO</name>
<comment type="caution">
    <text evidence="2">The sequence shown here is derived from an EMBL/GenBank/DDBJ whole genome shotgun (WGS) entry which is preliminary data.</text>
</comment>
<evidence type="ECO:0000313" key="2">
    <source>
        <dbReference type="EMBL" id="MFD0789285.1"/>
    </source>
</evidence>
<sequence>MSAQWSPDVLGKPFEQLTLDLGVKGESGELLVATLVRSIPDPLTSWWRPLRDVDVLYVHGWSDFFFQTELARFWTDRGARFFALDLRRYGRSLRPGQSPGYIDALDDYDVDIEAALAEMGHAPAADARRRLVLLGHSTGGLTLTLWAARHPGRATALVLNSPWLELQLGAIGRQAIAPLVQARARWDPRGNQPAVDLGFYTRAQTEVGALPLAVDRPEWRPERGFPTRPAWLAAILDGHRRVARGLDVGCPALVLLSTRSSPPLAWDEAMTSSDSVLVVDDIARSATRLGSLVTIARLDGAIHDVFLSRPEPRAAAYRALAQWMTGCLVPRHPPSRSEQTVR</sequence>
<dbReference type="GO" id="GO:0016787">
    <property type="term" value="F:hydrolase activity"/>
    <property type="evidence" value="ECO:0007669"/>
    <property type="project" value="UniProtKB-KW"/>
</dbReference>
<dbReference type="InterPro" id="IPR029058">
    <property type="entry name" value="AB_hydrolase_fold"/>
</dbReference>
<proteinExistence type="predicted"/>
<organism evidence="2 3">
    <name type="scientific">Microbacterium insulae</name>
    <dbReference type="NCBI Taxonomy" id="483014"/>
    <lineage>
        <taxon>Bacteria</taxon>
        <taxon>Bacillati</taxon>
        <taxon>Actinomycetota</taxon>
        <taxon>Actinomycetes</taxon>
        <taxon>Micrococcales</taxon>
        <taxon>Microbacteriaceae</taxon>
        <taxon>Microbacterium</taxon>
    </lineage>
</organism>
<evidence type="ECO:0000313" key="3">
    <source>
        <dbReference type="Proteomes" id="UP001597055"/>
    </source>
</evidence>
<keyword evidence="3" id="KW-1185">Reference proteome</keyword>
<dbReference type="EMBL" id="JBHTII010000001">
    <property type="protein sequence ID" value="MFD0789285.1"/>
    <property type="molecule type" value="Genomic_DNA"/>
</dbReference>
<dbReference type="InterPro" id="IPR022742">
    <property type="entry name" value="Hydrolase_4"/>
</dbReference>
<keyword evidence="2" id="KW-0378">Hydrolase</keyword>
<dbReference type="Proteomes" id="UP001597055">
    <property type="component" value="Unassembled WGS sequence"/>
</dbReference>
<evidence type="ECO:0000259" key="1">
    <source>
        <dbReference type="Pfam" id="PF12146"/>
    </source>
</evidence>
<dbReference type="Pfam" id="PF12146">
    <property type="entry name" value="Hydrolase_4"/>
    <property type="match status" value="1"/>
</dbReference>
<reference evidence="3" key="1">
    <citation type="journal article" date="2019" name="Int. J. Syst. Evol. Microbiol.">
        <title>The Global Catalogue of Microorganisms (GCM) 10K type strain sequencing project: providing services to taxonomists for standard genome sequencing and annotation.</title>
        <authorList>
            <consortium name="The Broad Institute Genomics Platform"/>
            <consortium name="The Broad Institute Genome Sequencing Center for Infectious Disease"/>
            <person name="Wu L."/>
            <person name="Ma J."/>
        </authorList>
    </citation>
    <scope>NUCLEOTIDE SEQUENCE [LARGE SCALE GENOMIC DNA]</scope>
    <source>
        <strain evidence="3">CCUG 54523</strain>
    </source>
</reference>
<dbReference type="Gene3D" id="3.40.50.1820">
    <property type="entry name" value="alpha/beta hydrolase"/>
    <property type="match status" value="1"/>
</dbReference>
<dbReference type="RefSeq" id="WP_204980172.1">
    <property type="nucleotide sequence ID" value="NZ_JBHTII010000001.1"/>
</dbReference>
<protein>
    <submittedName>
        <fullName evidence="2">Alpha/beta hydrolase</fullName>
    </submittedName>
</protein>